<dbReference type="Pfam" id="PF00795">
    <property type="entry name" value="CN_hydrolase"/>
    <property type="match status" value="1"/>
</dbReference>
<gene>
    <name evidence="3" type="ORF">AC812_01180</name>
</gene>
<dbReference type="OrthoDB" id="9811121at2"/>
<evidence type="ECO:0000259" key="2">
    <source>
        <dbReference type="PROSITE" id="PS50263"/>
    </source>
</evidence>
<dbReference type="PANTHER" id="PTHR23088">
    <property type="entry name" value="NITRILASE-RELATED"/>
    <property type="match status" value="1"/>
</dbReference>
<protein>
    <recommendedName>
        <fullName evidence="2">CN hydrolase domain-containing protein</fullName>
    </recommendedName>
</protein>
<dbReference type="SUPFAM" id="SSF56317">
    <property type="entry name" value="Carbon-nitrogen hydrolase"/>
    <property type="match status" value="1"/>
</dbReference>
<evidence type="ECO:0000313" key="3">
    <source>
        <dbReference type="EMBL" id="KPL78379.1"/>
    </source>
</evidence>
<dbReference type="PROSITE" id="PS01227">
    <property type="entry name" value="UPF0012"/>
    <property type="match status" value="1"/>
</dbReference>
<dbReference type="Gene3D" id="3.60.110.10">
    <property type="entry name" value="Carbon-nitrogen hydrolase"/>
    <property type="match status" value="1"/>
</dbReference>
<dbReference type="EMBL" id="LGHJ01000005">
    <property type="protein sequence ID" value="KPL78379.1"/>
    <property type="molecule type" value="Genomic_DNA"/>
</dbReference>
<dbReference type="PANTHER" id="PTHR23088:SF27">
    <property type="entry name" value="DEAMINATED GLUTATHIONE AMIDASE"/>
    <property type="match status" value="1"/>
</dbReference>
<organism evidence="3 4">
    <name type="scientific">Bellilinea caldifistulae</name>
    <dbReference type="NCBI Taxonomy" id="360411"/>
    <lineage>
        <taxon>Bacteria</taxon>
        <taxon>Bacillati</taxon>
        <taxon>Chloroflexota</taxon>
        <taxon>Anaerolineae</taxon>
        <taxon>Anaerolineales</taxon>
        <taxon>Anaerolineaceae</taxon>
        <taxon>Bellilinea</taxon>
    </lineage>
</organism>
<dbReference type="InterPro" id="IPR003010">
    <property type="entry name" value="C-N_Hydrolase"/>
</dbReference>
<comment type="caution">
    <text evidence="3">The sequence shown here is derived from an EMBL/GenBank/DDBJ whole genome shotgun (WGS) entry which is preliminary data.</text>
</comment>
<comment type="similarity">
    <text evidence="1">Belongs to the carbon-nitrogen hydrolase superfamily. NIT1/NIT2 family.</text>
</comment>
<dbReference type="STRING" id="360411.AC812_01180"/>
<accession>A0A0P6XP40</accession>
<keyword evidence="4" id="KW-1185">Reference proteome</keyword>
<dbReference type="PATRIC" id="fig|360411.5.peg.1939"/>
<feature type="domain" description="CN hydrolase" evidence="2">
    <location>
        <begin position="3"/>
        <end position="238"/>
    </location>
</feature>
<evidence type="ECO:0000256" key="1">
    <source>
        <dbReference type="ARBA" id="ARBA00010613"/>
    </source>
</evidence>
<dbReference type="Proteomes" id="UP000050514">
    <property type="component" value="Unassembled WGS sequence"/>
</dbReference>
<sequence length="267" mass="30306">MKTKISLAQFEVQIGKPEQNFKTALPYIEQAARSGSSIILLPELWSSGYDLQNGSTYTQINQEIIGELKSLSEQYHLSIGGSYITCDEVGCRNTFLITLPDKSVTPPYHKVHLFRLLDEDQFFQPGDQYLSVDFNWAKAGLAICYDLRFPELFRFYSRQGASCVLIVAQWGAKRAEHWRTFLKARAIENQLFVAGVNAIGMIGNTPLAGYSAVVSPWGDVLAEGSSNQEELITVEMNFDLIDEVKQHLNSGQDRRDDLYKEWYNRFP</sequence>
<dbReference type="PROSITE" id="PS50263">
    <property type="entry name" value="CN_HYDROLASE"/>
    <property type="match status" value="1"/>
</dbReference>
<proteinExistence type="inferred from homology"/>
<evidence type="ECO:0000313" key="4">
    <source>
        <dbReference type="Proteomes" id="UP000050514"/>
    </source>
</evidence>
<dbReference type="InterPro" id="IPR001110">
    <property type="entry name" value="UPF0012_CS"/>
</dbReference>
<dbReference type="AlphaFoldDB" id="A0A0P6XP40"/>
<reference evidence="3 4" key="1">
    <citation type="submission" date="2015-07" db="EMBL/GenBank/DDBJ databases">
        <title>Draft genome of Bellilinea caldifistulae DSM 17877.</title>
        <authorList>
            <person name="Hemp J."/>
            <person name="Ward L.M."/>
            <person name="Pace L.A."/>
            <person name="Fischer W.W."/>
        </authorList>
    </citation>
    <scope>NUCLEOTIDE SEQUENCE [LARGE SCALE GENOMIC DNA]</scope>
    <source>
        <strain evidence="3 4">GOMI-1</strain>
    </source>
</reference>
<dbReference type="RefSeq" id="WP_061916332.1">
    <property type="nucleotide sequence ID" value="NZ_DF967971.1"/>
</dbReference>
<name>A0A0P6XP40_9CHLR</name>
<dbReference type="InterPro" id="IPR036526">
    <property type="entry name" value="C-N_Hydrolase_sf"/>
</dbReference>